<name>A0A6B0UJQ9_IXORI</name>
<evidence type="ECO:0000256" key="1">
    <source>
        <dbReference type="SAM" id="SignalP"/>
    </source>
</evidence>
<dbReference type="AlphaFoldDB" id="A0A6B0UJQ9"/>
<protein>
    <submittedName>
        <fullName evidence="2">Putative secreted protein</fullName>
    </submittedName>
</protein>
<proteinExistence type="predicted"/>
<feature type="signal peptide" evidence="1">
    <location>
        <begin position="1"/>
        <end position="18"/>
    </location>
</feature>
<accession>A0A6B0UJQ9</accession>
<organism evidence="2">
    <name type="scientific">Ixodes ricinus</name>
    <name type="common">Common tick</name>
    <name type="synonym">Acarus ricinus</name>
    <dbReference type="NCBI Taxonomy" id="34613"/>
    <lineage>
        <taxon>Eukaryota</taxon>
        <taxon>Metazoa</taxon>
        <taxon>Ecdysozoa</taxon>
        <taxon>Arthropoda</taxon>
        <taxon>Chelicerata</taxon>
        <taxon>Arachnida</taxon>
        <taxon>Acari</taxon>
        <taxon>Parasitiformes</taxon>
        <taxon>Ixodida</taxon>
        <taxon>Ixodoidea</taxon>
        <taxon>Ixodidae</taxon>
        <taxon>Ixodinae</taxon>
        <taxon>Ixodes</taxon>
    </lineage>
</organism>
<keyword evidence="1" id="KW-0732">Signal</keyword>
<sequence>MGLPFLEWLLVLPTETLASGDVLNEGARVAISNHSSHRVPISNRRVAIKNGCSSSFSERTALRHLSIRAPNAPRNSPRSHASSCAVYLGKLFGLFTKRELRIVIFNDKTDL</sequence>
<dbReference type="EMBL" id="GIFC01007833">
    <property type="protein sequence ID" value="MXU89916.1"/>
    <property type="molecule type" value="Transcribed_RNA"/>
</dbReference>
<evidence type="ECO:0000313" key="2">
    <source>
        <dbReference type="EMBL" id="MXU89916.1"/>
    </source>
</evidence>
<reference evidence="2" key="1">
    <citation type="submission" date="2019-12" db="EMBL/GenBank/DDBJ databases">
        <title>An insight into the sialome of adult female Ixodes ricinus ticks feeding for 6 days.</title>
        <authorList>
            <person name="Perner J."/>
            <person name="Ribeiro J.M.C."/>
        </authorList>
    </citation>
    <scope>NUCLEOTIDE SEQUENCE</scope>
    <source>
        <strain evidence="2">Semi-engorged</strain>
        <tissue evidence="2">Salivary glands</tissue>
    </source>
</reference>
<feature type="chain" id="PRO_5025398965" evidence="1">
    <location>
        <begin position="19"/>
        <end position="111"/>
    </location>
</feature>